<keyword evidence="3" id="KW-1185">Reference proteome</keyword>
<protein>
    <recommendedName>
        <fullName evidence="4">Transposase</fullName>
    </recommendedName>
</protein>
<reference evidence="2 3" key="1">
    <citation type="submission" date="2021-10" db="EMBL/GenBank/DDBJ databases">
        <authorList>
            <person name="Koch H."/>
        </authorList>
    </citation>
    <scope>NUCLEOTIDE SEQUENCE [LARGE SCALE GENOMIC DNA]</scope>
    <source>
        <strain evidence="2">6680</strain>
    </source>
</reference>
<keyword evidence="1" id="KW-1133">Transmembrane helix</keyword>
<organism evidence="2 3">
    <name type="scientific">Candidatus Nitrotoga arctica</name>
    <dbReference type="NCBI Taxonomy" id="453162"/>
    <lineage>
        <taxon>Bacteria</taxon>
        <taxon>Pseudomonadati</taxon>
        <taxon>Pseudomonadota</taxon>
        <taxon>Betaproteobacteria</taxon>
        <taxon>Nitrosomonadales</taxon>
        <taxon>Gallionellaceae</taxon>
        <taxon>Candidatus Nitrotoga</taxon>
    </lineage>
</organism>
<keyword evidence="1" id="KW-0812">Transmembrane</keyword>
<proteinExistence type="predicted"/>
<evidence type="ECO:0000313" key="3">
    <source>
        <dbReference type="Proteomes" id="UP000839052"/>
    </source>
</evidence>
<gene>
    <name evidence="2" type="ORF">NTG6680_2090</name>
</gene>
<feature type="transmembrane region" description="Helical" evidence="1">
    <location>
        <begin position="18"/>
        <end position="35"/>
    </location>
</feature>
<keyword evidence="1" id="KW-0472">Membrane</keyword>
<dbReference type="Proteomes" id="UP000839052">
    <property type="component" value="Chromosome"/>
</dbReference>
<evidence type="ECO:0000313" key="2">
    <source>
        <dbReference type="EMBL" id="CAG9933339.1"/>
    </source>
</evidence>
<dbReference type="EMBL" id="OU912926">
    <property type="protein sequence ID" value="CAG9933339.1"/>
    <property type="molecule type" value="Genomic_DNA"/>
</dbReference>
<accession>A0ABM8Z0F3</accession>
<name>A0ABM8Z0F3_9PROT</name>
<evidence type="ECO:0000256" key="1">
    <source>
        <dbReference type="SAM" id="Phobius"/>
    </source>
</evidence>
<sequence>MRSIGKCGLRPHENKKFAYFNLLAPLYYVLLIRAWRLELDNESPGFVASVLR</sequence>
<evidence type="ECO:0008006" key="4">
    <source>
        <dbReference type="Google" id="ProtNLM"/>
    </source>
</evidence>